<keyword evidence="2" id="KW-1185">Reference proteome</keyword>
<dbReference type="InterPro" id="IPR028962">
    <property type="entry name" value="Imm10"/>
</dbReference>
<dbReference type="Pfam" id="PF15588">
    <property type="entry name" value="Imm10"/>
    <property type="match status" value="1"/>
</dbReference>
<organism evidence="1 2">
    <name type="scientific">Virgisporangium ochraceum</name>
    <dbReference type="NCBI Taxonomy" id="65505"/>
    <lineage>
        <taxon>Bacteria</taxon>
        <taxon>Bacillati</taxon>
        <taxon>Actinomycetota</taxon>
        <taxon>Actinomycetes</taxon>
        <taxon>Micromonosporales</taxon>
        <taxon>Micromonosporaceae</taxon>
        <taxon>Virgisporangium</taxon>
    </lineage>
</organism>
<proteinExistence type="predicted"/>
<evidence type="ECO:0000313" key="1">
    <source>
        <dbReference type="EMBL" id="GIJ71326.1"/>
    </source>
</evidence>
<evidence type="ECO:0008006" key="3">
    <source>
        <dbReference type="Google" id="ProtNLM"/>
    </source>
</evidence>
<comment type="caution">
    <text evidence="1">The sequence shown here is derived from an EMBL/GenBank/DDBJ whole genome shotgun (WGS) entry which is preliminary data.</text>
</comment>
<dbReference type="EMBL" id="BOPH01000088">
    <property type="protein sequence ID" value="GIJ71326.1"/>
    <property type="molecule type" value="Genomic_DNA"/>
</dbReference>
<sequence length="142" mass="15396">MHGEDGFGWVPAVLRDAGEADDEVYVVGVRESTDPQAWSLLLMECSPEDEEDEQEVGLGMDTYCLVVDPGQATFYGGIVECEMTATALSFVLTEEAASTLGMPLHVHFVLDLPTGQRELLGRGLRRVLTSGRADAVPQLRLA</sequence>
<accession>A0A8J3ZXB5</accession>
<reference evidence="1" key="1">
    <citation type="submission" date="2021-01" db="EMBL/GenBank/DDBJ databases">
        <title>Whole genome shotgun sequence of Virgisporangium ochraceum NBRC 16418.</title>
        <authorList>
            <person name="Komaki H."/>
            <person name="Tamura T."/>
        </authorList>
    </citation>
    <scope>NUCLEOTIDE SEQUENCE</scope>
    <source>
        <strain evidence="1">NBRC 16418</strain>
    </source>
</reference>
<dbReference type="Proteomes" id="UP000635606">
    <property type="component" value="Unassembled WGS sequence"/>
</dbReference>
<dbReference type="AlphaFoldDB" id="A0A8J3ZXB5"/>
<name>A0A8J3ZXB5_9ACTN</name>
<gene>
    <name evidence="1" type="ORF">Voc01_062430</name>
</gene>
<evidence type="ECO:0000313" key="2">
    <source>
        <dbReference type="Proteomes" id="UP000635606"/>
    </source>
</evidence>
<protein>
    <recommendedName>
        <fullName evidence="3">Immunity protein 10 of polymorphic toxin system</fullName>
    </recommendedName>
</protein>
<dbReference type="RefSeq" id="WP_203931207.1">
    <property type="nucleotide sequence ID" value="NZ_BOPH01000088.1"/>
</dbReference>